<keyword evidence="2" id="KW-1185">Reference proteome</keyword>
<dbReference type="Proteomes" id="UP000648187">
    <property type="component" value="Unassembled WGS sequence"/>
</dbReference>
<sequence length="115" mass="12615">TFNEVHILNKCKDNTYGIVLDKWVGSVLEEQCGCVFLAPECSRVEGRPAFVVNAVWVSAALLQQCSSHLRISCRNMERGPSVHVPDLNIAVSCPIASVTQQRVHLSAARFVAIHA</sequence>
<dbReference type="AlphaFoldDB" id="A0A835GGE9"/>
<accession>A0A835GGE9</accession>
<name>A0A835GGE9_SPOEX</name>
<organism evidence="1 2">
    <name type="scientific">Spodoptera exigua</name>
    <name type="common">Beet armyworm</name>
    <name type="synonym">Noctua fulgens</name>
    <dbReference type="NCBI Taxonomy" id="7107"/>
    <lineage>
        <taxon>Eukaryota</taxon>
        <taxon>Metazoa</taxon>
        <taxon>Ecdysozoa</taxon>
        <taxon>Arthropoda</taxon>
        <taxon>Hexapoda</taxon>
        <taxon>Insecta</taxon>
        <taxon>Pterygota</taxon>
        <taxon>Neoptera</taxon>
        <taxon>Endopterygota</taxon>
        <taxon>Lepidoptera</taxon>
        <taxon>Glossata</taxon>
        <taxon>Ditrysia</taxon>
        <taxon>Noctuoidea</taxon>
        <taxon>Noctuidae</taxon>
        <taxon>Amphipyrinae</taxon>
        <taxon>Spodoptera</taxon>
    </lineage>
</organism>
<comment type="caution">
    <text evidence="1">The sequence shown here is derived from an EMBL/GenBank/DDBJ whole genome shotgun (WGS) entry which is preliminary data.</text>
</comment>
<evidence type="ECO:0000313" key="1">
    <source>
        <dbReference type="EMBL" id="KAF9416002.1"/>
    </source>
</evidence>
<proteinExistence type="predicted"/>
<gene>
    <name evidence="1" type="ORF">HW555_006525</name>
</gene>
<evidence type="ECO:0000313" key="2">
    <source>
        <dbReference type="Proteomes" id="UP000648187"/>
    </source>
</evidence>
<reference evidence="1" key="1">
    <citation type="submission" date="2020-08" db="EMBL/GenBank/DDBJ databases">
        <title>Spodoptera exigua strain:BAW_Kor-Di-RS1 Genome sequencing and assembly.</title>
        <authorList>
            <person name="Kim J."/>
            <person name="Nam H.Y."/>
            <person name="Kwon M."/>
            <person name="Choi J.H."/>
            <person name="Cho S.R."/>
            <person name="Kim G.-H."/>
        </authorList>
    </citation>
    <scope>NUCLEOTIDE SEQUENCE</scope>
    <source>
        <strain evidence="1">BAW_Kor-Di-RS1</strain>
        <tissue evidence="1">Whole-body</tissue>
    </source>
</reference>
<protein>
    <submittedName>
        <fullName evidence="1">Uncharacterized protein</fullName>
    </submittedName>
</protein>
<feature type="non-terminal residue" evidence="1">
    <location>
        <position position="1"/>
    </location>
</feature>
<dbReference type="EMBL" id="JACKWZ010000098">
    <property type="protein sequence ID" value="KAF9416002.1"/>
    <property type="molecule type" value="Genomic_DNA"/>
</dbReference>